<dbReference type="AlphaFoldDB" id="A0A1M5XMT2"/>
<dbReference type="InterPro" id="IPR058240">
    <property type="entry name" value="rSAM_sf"/>
</dbReference>
<name>A0A1M5XMT2_9BACT</name>
<evidence type="ECO:0000256" key="2">
    <source>
        <dbReference type="ARBA" id="ARBA00022691"/>
    </source>
</evidence>
<reference evidence="8 9" key="1">
    <citation type="submission" date="2016-11" db="EMBL/GenBank/DDBJ databases">
        <authorList>
            <person name="Jaros S."/>
            <person name="Januszkiewicz K."/>
            <person name="Wedrychowicz H."/>
        </authorList>
    </citation>
    <scope>NUCLEOTIDE SEQUENCE [LARGE SCALE GENOMIC DNA]</scope>
    <source>
        <strain evidence="8 9">DSM 9705</strain>
    </source>
</reference>
<sequence>MTPIGRVLLIYSDPYYLVKQIYPYGLDLLATRLRREGIETRIEPAFLPGAEALTNLTQVTGEFRPDLVGIGIRNLDTCMACEEYGQLAGDGYRSFFFLPQIREVADAVRQLLPDVPVICGGGGFTIAPQDILDYLAIDYGIIGEGEAALAAFVQHWPHRSRLQQIPGLIIRTENGFQETGRQPFVFPAPAHSERDAGFGHAFESAGLPVRVKRGCNQACIFCVEPIIEGKRFTYRDPVDVIGELQDCAAQDQVRTIFFVDTEFNVPDLSYATQLLEYLLAAGLEKRFRFASQFLPRPFTDAFAALLAKAGMSVILTATSFADEVLEAAGTSYRRRDIIAAIDCCARHDIDITIDLIFGLPSETWGSVEETISAMNGYPENGRRRYEYTVGARIYPGTALAEMVRSSSGNIAVYGRLTPELLEPCFFCTPVAPLELKRYVDARLPSPMRFANEISETRRARLAVSYLADRDRFAEALRTYLSLELPDKAAAFDYLFRQAANHGALETARQAAEDLKQAIGAAHDPAYYGQIGVINYYLDVLAKAGSD</sequence>
<feature type="domain" description="Radical SAM core" evidence="7">
    <location>
        <begin position="201"/>
        <end position="415"/>
    </location>
</feature>
<dbReference type="GO" id="GO:0031419">
    <property type="term" value="F:cobalamin binding"/>
    <property type="evidence" value="ECO:0007669"/>
    <property type="project" value="InterPro"/>
</dbReference>
<dbReference type="InterPro" id="IPR007197">
    <property type="entry name" value="rSAM"/>
</dbReference>
<keyword evidence="2" id="KW-0949">S-adenosyl-L-methionine</keyword>
<dbReference type="PROSITE" id="PS51332">
    <property type="entry name" value="B12_BINDING"/>
    <property type="match status" value="1"/>
</dbReference>
<evidence type="ECO:0000256" key="5">
    <source>
        <dbReference type="ARBA" id="ARBA00023014"/>
    </source>
</evidence>
<protein>
    <submittedName>
        <fullName evidence="8">Radical SAM superfamily enzyme YgiQ, UPF0313 family</fullName>
    </submittedName>
</protein>
<evidence type="ECO:0000256" key="1">
    <source>
        <dbReference type="ARBA" id="ARBA00001966"/>
    </source>
</evidence>
<evidence type="ECO:0000256" key="4">
    <source>
        <dbReference type="ARBA" id="ARBA00023004"/>
    </source>
</evidence>
<evidence type="ECO:0000259" key="7">
    <source>
        <dbReference type="PROSITE" id="PS51918"/>
    </source>
</evidence>
<dbReference type="SFLD" id="SFLDG01123">
    <property type="entry name" value="methyltransferase_(Class_B)"/>
    <property type="match status" value="1"/>
</dbReference>
<keyword evidence="3" id="KW-0479">Metal-binding</keyword>
<evidence type="ECO:0000256" key="3">
    <source>
        <dbReference type="ARBA" id="ARBA00022723"/>
    </source>
</evidence>
<evidence type="ECO:0000259" key="6">
    <source>
        <dbReference type="PROSITE" id="PS51332"/>
    </source>
</evidence>
<dbReference type="Pfam" id="PF04055">
    <property type="entry name" value="Radical_SAM"/>
    <property type="match status" value="1"/>
</dbReference>
<keyword evidence="4" id="KW-0408">Iron</keyword>
<comment type="cofactor">
    <cofactor evidence="1">
        <name>[4Fe-4S] cluster</name>
        <dbReference type="ChEBI" id="CHEBI:49883"/>
    </cofactor>
</comment>
<organism evidence="8 9">
    <name type="scientific">Desulfofustis glycolicus DSM 9705</name>
    <dbReference type="NCBI Taxonomy" id="1121409"/>
    <lineage>
        <taxon>Bacteria</taxon>
        <taxon>Pseudomonadati</taxon>
        <taxon>Thermodesulfobacteriota</taxon>
        <taxon>Desulfobulbia</taxon>
        <taxon>Desulfobulbales</taxon>
        <taxon>Desulfocapsaceae</taxon>
        <taxon>Desulfofustis</taxon>
    </lineage>
</organism>
<dbReference type="OrthoDB" id="9762608at2"/>
<dbReference type="InterPro" id="IPR051198">
    <property type="entry name" value="BchE-like"/>
</dbReference>
<dbReference type="GO" id="GO:0003824">
    <property type="term" value="F:catalytic activity"/>
    <property type="evidence" value="ECO:0007669"/>
    <property type="project" value="InterPro"/>
</dbReference>
<dbReference type="Gene3D" id="3.40.50.280">
    <property type="entry name" value="Cobalamin-binding domain"/>
    <property type="match status" value="1"/>
</dbReference>
<keyword evidence="5" id="KW-0411">Iron-sulfur</keyword>
<dbReference type="Gene3D" id="3.80.30.20">
    <property type="entry name" value="tm_1862 like domain"/>
    <property type="match status" value="1"/>
</dbReference>
<accession>A0A1M5XMT2</accession>
<dbReference type="GO" id="GO:0051539">
    <property type="term" value="F:4 iron, 4 sulfur cluster binding"/>
    <property type="evidence" value="ECO:0007669"/>
    <property type="project" value="UniProtKB-KW"/>
</dbReference>
<keyword evidence="9" id="KW-1185">Reference proteome</keyword>
<evidence type="ECO:0000313" key="8">
    <source>
        <dbReference type="EMBL" id="SHI01130.1"/>
    </source>
</evidence>
<proteinExistence type="predicted"/>
<dbReference type="InterPro" id="IPR006158">
    <property type="entry name" value="Cobalamin-bd"/>
</dbReference>
<dbReference type="InterPro" id="IPR034466">
    <property type="entry name" value="Methyltransferase_Class_B"/>
</dbReference>
<dbReference type="EMBL" id="FQXS01000021">
    <property type="protein sequence ID" value="SHI01130.1"/>
    <property type="molecule type" value="Genomic_DNA"/>
</dbReference>
<feature type="domain" description="B12-binding" evidence="6">
    <location>
        <begin position="4"/>
        <end position="163"/>
    </location>
</feature>
<dbReference type="Pfam" id="PF02310">
    <property type="entry name" value="B12-binding"/>
    <property type="match status" value="1"/>
</dbReference>
<dbReference type="SFLD" id="SFLDS00029">
    <property type="entry name" value="Radical_SAM"/>
    <property type="match status" value="1"/>
</dbReference>
<dbReference type="GO" id="GO:0046872">
    <property type="term" value="F:metal ion binding"/>
    <property type="evidence" value="ECO:0007669"/>
    <property type="project" value="UniProtKB-KW"/>
</dbReference>
<dbReference type="SUPFAM" id="SSF102114">
    <property type="entry name" value="Radical SAM enzymes"/>
    <property type="match status" value="1"/>
</dbReference>
<dbReference type="RefSeq" id="WP_073377588.1">
    <property type="nucleotide sequence ID" value="NZ_FQXS01000021.1"/>
</dbReference>
<dbReference type="Proteomes" id="UP000184139">
    <property type="component" value="Unassembled WGS sequence"/>
</dbReference>
<dbReference type="PROSITE" id="PS51918">
    <property type="entry name" value="RADICAL_SAM"/>
    <property type="match status" value="1"/>
</dbReference>
<dbReference type="SFLD" id="SFLDG01082">
    <property type="entry name" value="B12-binding_domain_containing"/>
    <property type="match status" value="1"/>
</dbReference>
<dbReference type="SMART" id="SM00729">
    <property type="entry name" value="Elp3"/>
    <property type="match status" value="1"/>
</dbReference>
<dbReference type="InterPro" id="IPR006638">
    <property type="entry name" value="Elp3/MiaA/NifB-like_rSAM"/>
</dbReference>
<dbReference type="STRING" id="1121409.SAMN02745124_03210"/>
<dbReference type="InterPro" id="IPR023404">
    <property type="entry name" value="rSAM_horseshoe"/>
</dbReference>
<gene>
    <name evidence="8" type="ORF">SAMN02745124_03210</name>
</gene>
<dbReference type="PANTHER" id="PTHR43409">
    <property type="entry name" value="ANAEROBIC MAGNESIUM-PROTOPORPHYRIN IX MONOMETHYL ESTER CYCLASE-RELATED"/>
    <property type="match status" value="1"/>
</dbReference>
<evidence type="ECO:0000313" key="9">
    <source>
        <dbReference type="Proteomes" id="UP000184139"/>
    </source>
</evidence>